<gene>
    <name evidence="1" type="ORF">EJB05_45018</name>
</gene>
<accession>A0A5J9TJH0</accession>
<reference evidence="1 2" key="1">
    <citation type="journal article" date="2019" name="Sci. Rep.">
        <title>A high-quality genome of Eragrostis curvula grass provides insights into Poaceae evolution and supports new strategies to enhance forage quality.</title>
        <authorList>
            <person name="Carballo J."/>
            <person name="Santos B.A.C.M."/>
            <person name="Zappacosta D."/>
            <person name="Garbus I."/>
            <person name="Selva J.P."/>
            <person name="Gallo C.A."/>
            <person name="Diaz A."/>
            <person name="Albertini E."/>
            <person name="Caccamo M."/>
            <person name="Echenique V."/>
        </authorList>
    </citation>
    <scope>NUCLEOTIDE SEQUENCE [LARGE SCALE GENOMIC DNA]</scope>
    <source>
        <strain evidence="2">cv. Victoria</strain>
        <tissue evidence="1">Leaf</tissue>
    </source>
</reference>
<proteinExistence type="predicted"/>
<evidence type="ECO:0000313" key="2">
    <source>
        <dbReference type="Proteomes" id="UP000324897"/>
    </source>
</evidence>
<dbReference type="OrthoDB" id="696599at2759"/>
<evidence type="ECO:0000313" key="1">
    <source>
        <dbReference type="EMBL" id="TVU11432.1"/>
    </source>
</evidence>
<dbReference type="EMBL" id="RWGY01000039">
    <property type="protein sequence ID" value="TVU11432.1"/>
    <property type="molecule type" value="Genomic_DNA"/>
</dbReference>
<organism evidence="1 2">
    <name type="scientific">Eragrostis curvula</name>
    <name type="common">weeping love grass</name>
    <dbReference type="NCBI Taxonomy" id="38414"/>
    <lineage>
        <taxon>Eukaryota</taxon>
        <taxon>Viridiplantae</taxon>
        <taxon>Streptophyta</taxon>
        <taxon>Embryophyta</taxon>
        <taxon>Tracheophyta</taxon>
        <taxon>Spermatophyta</taxon>
        <taxon>Magnoliopsida</taxon>
        <taxon>Liliopsida</taxon>
        <taxon>Poales</taxon>
        <taxon>Poaceae</taxon>
        <taxon>PACMAD clade</taxon>
        <taxon>Chloridoideae</taxon>
        <taxon>Eragrostideae</taxon>
        <taxon>Eragrostidinae</taxon>
        <taxon>Eragrostis</taxon>
    </lineage>
</organism>
<dbReference type="Gramene" id="TVU11432">
    <property type="protein sequence ID" value="TVU11432"/>
    <property type="gene ID" value="EJB05_45018"/>
</dbReference>
<sequence length="140" mass="14143">PLDQRTVDTRPSLAKGVAMAIKSILLIFQEVAYARFLTEANGFHEKNVEPTRGPELEGEKWFFRAAGGFDGTGIGGGYRPGIGGGAYGGYGGGPRYPGYVGVGAGGVPGAIPGYVVSGYTGGVPRYAGGGVGVGGYGLVP</sequence>
<comment type="caution">
    <text evidence="1">The sequence shown here is derived from an EMBL/GenBank/DDBJ whole genome shotgun (WGS) entry which is preliminary data.</text>
</comment>
<dbReference type="Proteomes" id="UP000324897">
    <property type="component" value="Chromosome 3"/>
</dbReference>
<dbReference type="AlphaFoldDB" id="A0A5J9TJH0"/>
<keyword evidence="2" id="KW-1185">Reference proteome</keyword>
<feature type="non-terminal residue" evidence="1">
    <location>
        <position position="1"/>
    </location>
</feature>
<protein>
    <submittedName>
        <fullName evidence="1">Uncharacterized protein</fullName>
    </submittedName>
</protein>
<name>A0A5J9TJH0_9POAL</name>